<dbReference type="InterPro" id="IPR045584">
    <property type="entry name" value="Pilin-like"/>
</dbReference>
<evidence type="ECO:0000256" key="12">
    <source>
        <dbReference type="SAM" id="Phobius"/>
    </source>
</evidence>
<organism evidence="14 15">
    <name type="scientific">Paraherbaspirillum soli</name>
    <dbReference type="NCBI Taxonomy" id="631222"/>
    <lineage>
        <taxon>Bacteria</taxon>
        <taxon>Pseudomonadati</taxon>
        <taxon>Pseudomonadota</taxon>
        <taxon>Betaproteobacteria</taxon>
        <taxon>Burkholderiales</taxon>
        <taxon>Oxalobacteraceae</taxon>
        <taxon>Paraherbaspirillum</taxon>
    </lineage>
</organism>
<name>A0ABW0M6M9_9BURK</name>
<evidence type="ECO:0000256" key="4">
    <source>
        <dbReference type="ARBA" id="ARBA00022481"/>
    </source>
</evidence>
<evidence type="ECO:0000313" key="14">
    <source>
        <dbReference type="EMBL" id="MFC5472611.1"/>
    </source>
</evidence>
<keyword evidence="6 12" id="KW-0812">Transmembrane</keyword>
<evidence type="ECO:0000256" key="11">
    <source>
        <dbReference type="SAM" id="MobiDB-lite"/>
    </source>
</evidence>
<evidence type="ECO:0000313" key="15">
    <source>
        <dbReference type="Proteomes" id="UP001596045"/>
    </source>
</evidence>
<evidence type="ECO:0000256" key="8">
    <source>
        <dbReference type="ARBA" id="ARBA00023136"/>
    </source>
</evidence>
<evidence type="ECO:0000256" key="10">
    <source>
        <dbReference type="ARBA" id="ARBA00030775"/>
    </source>
</evidence>
<evidence type="ECO:0000256" key="7">
    <source>
        <dbReference type="ARBA" id="ARBA00022989"/>
    </source>
</evidence>
<reference evidence="15" key="1">
    <citation type="journal article" date="2019" name="Int. J. Syst. Evol. Microbiol.">
        <title>The Global Catalogue of Microorganisms (GCM) 10K type strain sequencing project: providing services to taxonomists for standard genome sequencing and annotation.</title>
        <authorList>
            <consortium name="The Broad Institute Genomics Platform"/>
            <consortium name="The Broad Institute Genome Sequencing Center for Infectious Disease"/>
            <person name="Wu L."/>
            <person name="Ma J."/>
        </authorList>
    </citation>
    <scope>NUCLEOTIDE SEQUENCE [LARGE SCALE GENOMIC DNA]</scope>
    <source>
        <strain evidence="15">JCM 17066</strain>
    </source>
</reference>
<keyword evidence="15" id="KW-1185">Reference proteome</keyword>
<accession>A0ABW0M6M9</accession>
<evidence type="ECO:0000256" key="1">
    <source>
        <dbReference type="ARBA" id="ARBA00004377"/>
    </source>
</evidence>
<dbReference type="InterPro" id="IPR022346">
    <property type="entry name" value="T2SS_GspH"/>
</dbReference>
<keyword evidence="5" id="KW-0997">Cell inner membrane</keyword>
<comment type="subcellular location">
    <subcellularLocation>
        <location evidence="1">Cell inner membrane</location>
        <topology evidence="1">Single-pass membrane protein</topology>
    </subcellularLocation>
</comment>
<protein>
    <recommendedName>
        <fullName evidence="2">Type II secretion system protein H</fullName>
    </recommendedName>
    <alternativeName>
        <fullName evidence="10">General secretion pathway protein H</fullName>
    </alternativeName>
</protein>
<feature type="compositionally biased region" description="Low complexity" evidence="11">
    <location>
        <begin position="147"/>
        <end position="162"/>
    </location>
</feature>
<evidence type="ECO:0000256" key="2">
    <source>
        <dbReference type="ARBA" id="ARBA00021549"/>
    </source>
</evidence>
<dbReference type="Gene3D" id="3.55.40.10">
    <property type="entry name" value="minor pseudopilin epsh domain"/>
    <property type="match status" value="1"/>
</dbReference>
<evidence type="ECO:0000259" key="13">
    <source>
        <dbReference type="Pfam" id="PF12019"/>
    </source>
</evidence>
<sequence>MALFLGFKGERSVQRSAGIYLSFEIKNKHVIPSISKGFTLIELMVTIVVMAILLAVAMPSMASFVTQNRLSGNVNEFVRATMLARSEAIKRGAAVTICRSAGAETGTNVCGGGTGNDWSSGWLVFVGTTASNTSTFLARQGALTSGTKVTPTSTATTPQSITYNSAGAPTNSPPNFEFTFNDKLARCVSFTPSGRTSVAQNAC</sequence>
<feature type="transmembrane region" description="Helical" evidence="12">
    <location>
        <begin position="38"/>
        <end position="58"/>
    </location>
</feature>
<dbReference type="Proteomes" id="UP001596045">
    <property type="component" value="Unassembled WGS sequence"/>
</dbReference>
<dbReference type="SUPFAM" id="SSF54523">
    <property type="entry name" value="Pili subunits"/>
    <property type="match status" value="1"/>
</dbReference>
<gene>
    <name evidence="14" type="ORF">ACFPM8_01440</name>
</gene>
<evidence type="ECO:0000256" key="9">
    <source>
        <dbReference type="ARBA" id="ARBA00025772"/>
    </source>
</evidence>
<dbReference type="RefSeq" id="WP_378994212.1">
    <property type="nucleotide sequence ID" value="NZ_JBHSMT010000005.1"/>
</dbReference>
<dbReference type="InterPro" id="IPR012902">
    <property type="entry name" value="N_methyl_site"/>
</dbReference>
<dbReference type="NCBIfam" id="TIGR02532">
    <property type="entry name" value="IV_pilin_GFxxxE"/>
    <property type="match status" value="1"/>
</dbReference>
<keyword evidence="7 12" id="KW-1133">Transmembrane helix</keyword>
<keyword evidence="4" id="KW-0488">Methylation</keyword>
<keyword evidence="3" id="KW-1003">Cell membrane</keyword>
<feature type="region of interest" description="Disordered" evidence="11">
    <location>
        <begin position="147"/>
        <end position="168"/>
    </location>
</feature>
<dbReference type="PROSITE" id="PS00409">
    <property type="entry name" value="PROKAR_NTER_METHYL"/>
    <property type="match status" value="1"/>
</dbReference>
<evidence type="ECO:0000256" key="3">
    <source>
        <dbReference type="ARBA" id="ARBA00022475"/>
    </source>
</evidence>
<keyword evidence="8 12" id="KW-0472">Membrane</keyword>
<evidence type="ECO:0000256" key="5">
    <source>
        <dbReference type="ARBA" id="ARBA00022519"/>
    </source>
</evidence>
<dbReference type="Pfam" id="PF12019">
    <property type="entry name" value="GspH"/>
    <property type="match status" value="1"/>
</dbReference>
<comment type="similarity">
    <text evidence="9">Belongs to the GSP H family.</text>
</comment>
<proteinExistence type="inferred from homology"/>
<dbReference type="Pfam" id="PF07963">
    <property type="entry name" value="N_methyl"/>
    <property type="match status" value="1"/>
</dbReference>
<evidence type="ECO:0000256" key="6">
    <source>
        <dbReference type="ARBA" id="ARBA00022692"/>
    </source>
</evidence>
<dbReference type="EMBL" id="JBHSMT010000005">
    <property type="protein sequence ID" value="MFC5472611.1"/>
    <property type="molecule type" value="Genomic_DNA"/>
</dbReference>
<comment type="caution">
    <text evidence="14">The sequence shown here is derived from an EMBL/GenBank/DDBJ whole genome shotgun (WGS) entry which is preliminary data.</text>
</comment>
<feature type="domain" description="General secretion pathway GspH" evidence="13">
    <location>
        <begin position="74"/>
        <end position="194"/>
    </location>
</feature>